<dbReference type="Proteomes" id="UP000299102">
    <property type="component" value="Unassembled WGS sequence"/>
</dbReference>
<comment type="caution">
    <text evidence="1">The sequence shown here is derived from an EMBL/GenBank/DDBJ whole genome shotgun (WGS) entry which is preliminary data.</text>
</comment>
<sequence>MALPVLTGVLPADFDVIVADRVDNARDRLTRTEIGASGWWAKEEVTKKDGIFDRTKKRVDGNCTLFSESISSTQFTPG</sequence>
<keyword evidence="2" id="KW-1185">Reference proteome</keyword>
<reference evidence="1 2" key="1">
    <citation type="journal article" date="2019" name="Commun. Biol.">
        <title>The bagworm genome reveals a unique fibroin gene that provides high tensile strength.</title>
        <authorList>
            <person name="Kono N."/>
            <person name="Nakamura H."/>
            <person name="Ohtoshi R."/>
            <person name="Tomita M."/>
            <person name="Numata K."/>
            <person name="Arakawa K."/>
        </authorList>
    </citation>
    <scope>NUCLEOTIDE SEQUENCE [LARGE SCALE GENOMIC DNA]</scope>
</reference>
<dbReference type="AlphaFoldDB" id="A0A4C1TLZ1"/>
<evidence type="ECO:0000313" key="1">
    <source>
        <dbReference type="EMBL" id="GBP15075.1"/>
    </source>
</evidence>
<name>A0A4C1TLZ1_EUMVA</name>
<evidence type="ECO:0000313" key="2">
    <source>
        <dbReference type="Proteomes" id="UP000299102"/>
    </source>
</evidence>
<proteinExistence type="predicted"/>
<dbReference type="EMBL" id="BGZK01000069">
    <property type="protein sequence ID" value="GBP15075.1"/>
    <property type="molecule type" value="Genomic_DNA"/>
</dbReference>
<protein>
    <submittedName>
        <fullName evidence="1">Uncharacterized protein</fullName>
    </submittedName>
</protein>
<gene>
    <name evidence="1" type="ORF">EVAR_11385_1</name>
</gene>
<organism evidence="1 2">
    <name type="scientific">Eumeta variegata</name>
    <name type="common">Bagworm moth</name>
    <name type="synonym">Eumeta japonica</name>
    <dbReference type="NCBI Taxonomy" id="151549"/>
    <lineage>
        <taxon>Eukaryota</taxon>
        <taxon>Metazoa</taxon>
        <taxon>Ecdysozoa</taxon>
        <taxon>Arthropoda</taxon>
        <taxon>Hexapoda</taxon>
        <taxon>Insecta</taxon>
        <taxon>Pterygota</taxon>
        <taxon>Neoptera</taxon>
        <taxon>Endopterygota</taxon>
        <taxon>Lepidoptera</taxon>
        <taxon>Glossata</taxon>
        <taxon>Ditrysia</taxon>
        <taxon>Tineoidea</taxon>
        <taxon>Psychidae</taxon>
        <taxon>Oiketicinae</taxon>
        <taxon>Eumeta</taxon>
    </lineage>
</organism>
<accession>A0A4C1TLZ1</accession>